<dbReference type="RefSeq" id="XP_016976352.1">
    <property type="nucleotide sequence ID" value="XM_017120863.1"/>
</dbReference>
<dbReference type="EnsemblMetazoa" id="XM_017120863.2">
    <property type="protein sequence ID" value="XP_016976352.1"/>
    <property type="gene ID" value="LOC108042539"/>
</dbReference>
<evidence type="ECO:0000313" key="4">
    <source>
        <dbReference type="Proteomes" id="UP001652680"/>
    </source>
</evidence>
<gene>
    <name evidence="5" type="primary">LOC108042539</name>
    <name evidence="3" type="synonym">108042539</name>
</gene>
<name>A0A6P4EDU7_DRORH</name>
<accession>A0A6P4EDU7</accession>
<dbReference type="SUPFAM" id="SSF100895">
    <property type="entry name" value="Kazal-type serine protease inhibitors"/>
    <property type="match status" value="2"/>
</dbReference>
<dbReference type="AlphaFoldDB" id="A0A6P4EDU7"/>
<dbReference type="Proteomes" id="UP001652680">
    <property type="component" value="Unassembled WGS sequence"/>
</dbReference>
<feature type="domain" description="Kazal-like" evidence="2">
    <location>
        <begin position="62"/>
        <end position="112"/>
    </location>
</feature>
<evidence type="ECO:0000259" key="2">
    <source>
        <dbReference type="PROSITE" id="PS51465"/>
    </source>
</evidence>
<dbReference type="InterPro" id="IPR002350">
    <property type="entry name" value="Kazal_dom"/>
</dbReference>
<dbReference type="PROSITE" id="PS51465">
    <property type="entry name" value="KAZAL_2"/>
    <property type="match status" value="1"/>
</dbReference>
<reference evidence="3" key="3">
    <citation type="submission" date="2025-05" db="UniProtKB">
        <authorList>
            <consortium name="EnsemblMetazoa"/>
        </authorList>
    </citation>
    <scope>IDENTIFICATION</scope>
</reference>
<reference evidence="4" key="1">
    <citation type="journal article" date="2021" name="Elife">
        <title>Highly contiguous assemblies of 101 drosophilid genomes.</title>
        <authorList>
            <person name="Kim B.Y."/>
            <person name="Wang J.R."/>
            <person name="Miller D.E."/>
            <person name="Barmina O."/>
            <person name="Delaney E."/>
            <person name="Thompson A."/>
            <person name="Comeault A.A."/>
            <person name="Peede D."/>
            <person name="D'Agostino E.R."/>
            <person name="Pelaez J."/>
            <person name="Aguilar J.M."/>
            <person name="Haji D."/>
            <person name="Matsunaga T."/>
            <person name="Armstrong E.E."/>
            <person name="Zych M."/>
            <person name="Ogawa Y."/>
            <person name="Stamenkovic-Radak M."/>
            <person name="Jelic M."/>
            <person name="Veselinovic M.S."/>
            <person name="Tanaskovic M."/>
            <person name="Eric P."/>
            <person name="Gao J.J."/>
            <person name="Katoh T.K."/>
            <person name="Toda M.J."/>
            <person name="Watabe H."/>
            <person name="Watada M."/>
            <person name="Davis J.S."/>
            <person name="Moyle L.C."/>
            <person name="Manoli G."/>
            <person name="Bertolini E."/>
            <person name="Kostal V."/>
            <person name="Hawley R.S."/>
            <person name="Takahashi A."/>
            <person name="Jones C.D."/>
            <person name="Price D.K."/>
            <person name="Whiteman N."/>
            <person name="Kopp A."/>
            <person name="Matute D.R."/>
            <person name="Petrov D.A."/>
        </authorList>
    </citation>
    <scope>NUCLEOTIDE SEQUENCE [LARGE SCALE GENOMIC DNA]</scope>
</reference>
<proteinExistence type="predicted"/>
<feature type="chain" id="PRO_5028190973" evidence="1">
    <location>
        <begin position="21"/>
        <end position="112"/>
    </location>
</feature>
<feature type="signal peptide" evidence="1">
    <location>
        <begin position="1"/>
        <end position="20"/>
    </location>
</feature>
<sequence length="112" mass="12345">MKSLLSLCFLLGLALTQVSASCPENCPDTEDVVWALGGGCNVFRNKCYFEKEKCLTNPELTITTKEECQKFCGSACPQVYQPVGGSYNGQIRSFGNECEKRVHTCQTGETFL</sequence>
<dbReference type="OrthoDB" id="8056624at2759"/>
<keyword evidence="4" id="KW-1185">Reference proteome</keyword>
<dbReference type="PROSITE" id="PS51257">
    <property type="entry name" value="PROKAR_LIPOPROTEIN"/>
    <property type="match status" value="1"/>
</dbReference>
<evidence type="ECO:0000313" key="5">
    <source>
        <dbReference type="RefSeq" id="XP_016976352.1"/>
    </source>
</evidence>
<protein>
    <submittedName>
        <fullName evidence="5">Uncharacterized protein LOC108042539</fullName>
    </submittedName>
</protein>
<dbReference type="GeneID" id="108042539"/>
<organism evidence="5">
    <name type="scientific">Drosophila rhopaloa</name>
    <name type="common">Fruit fly</name>
    <dbReference type="NCBI Taxonomy" id="1041015"/>
    <lineage>
        <taxon>Eukaryota</taxon>
        <taxon>Metazoa</taxon>
        <taxon>Ecdysozoa</taxon>
        <taxon>Arthropoda</taxon>
        <taxon>Hexapoda</taxon>
        <taxon>Insecta</taxon>
        <taxon>Pterygota</taxon>
        <taxon>Neoptera</taxon>
        <taxon>Endopterygota</taxon>
        <taxon>Diptera</taxon>
        <taxon>Brachycera</taxon>
        <taxon>Muscomorpha</taxon>
        <taxon>Ephydroidea</taxon>
        <taxon>Drosophilidae</taxon>
        <taxon>Drosophila</taxon>
        <taxon>Sophophora</taxon>
    </lineage>
</organism>
<evidence type="ECO:0000256" key="1">
    <source>
        <dbReference type="SAM" id="SignalP"/>
    </source>
</evidence>
<dbReference type="InterPro" id="IPR036058">
    <property type="entry name" value="Kazal_dom_sf"/>
</dbReference>
<dbReference type="Gene3D" id="3.30.60.30">
    <property type="match status" value="2"/>
</dbReference>
<evidence type="ECO:0000313" key="3">
    <source>
        <dbReference type="EnsemblMetazoa" id="XP_016976352.1"/>
    </source>
</evidence>
<reference evidence="5" key="2">
    <citation type="submission" date="2025-04" db="UniProtKB">
        <authorList>
            <consortium name="RefSeq"/>
        </authorList>
    </citation>
    <scope>IDENTIFICATION</scope>
</reference>
<keyword evidence="1" id="KW-0732">Signal</keyword>